<evidence type="ECO:0000313" key="1">
    <source>
        <dbReference type="EMBL" id="ENH65168.1"/>
    </source>
</evidence>
<proteinExistence type="predicted"/>
<dbReference type="HOGENOM" id="CLU_2654539_0_0_1"/>
<dbReference type="Proteomes" id="UP000016928">
    <property type="component" value="Unassembled WGS sequence"/>
</dbReference>
<name>N4TNP2_FUSC1</name>
<sequence length="76" mass="9069">MQDPKDDDDLYYHIPALEDRLETTWTVVVKSRNAIAESANANRQMHFERIYQYEFDRRILTADRLAQREAQIRAAK</sequence>
<dbReference type="AlphaFoldDB" id="N4TNP2"/>
<dbReference type="VEuPathDB" id="FungiDB:FOC1_g10006020"/>
<dbReference type="OrthoDB" id="4983377at2759"/>
<protein>
    <submittedName>
        <fullName evidence="1">Uncharacterized protein</fullName>
    </submittedName>
</protein>
<reference evidence="2" key="2">
    <citation type="journal article" date="2014" name="PLoS ONE">
        <title>Genome and Transcriptome Analysis of the Fungal Pathogen Fusarium oxysporum f. sp. cubense Causing Banana Vascular Wilt Disease.</title>
        <authorList>
            <person name="Guo L."/>
            <person name="Han L."/>
            <person name="Yang L."/>
            <person name="Zeng H."/>
            <person name="Fan D."/>
            <person name="Zhu Y."/>
            <person name="Feng Y."/>
            <person name="Wang G."/>
            <person name="Peng C."/>
            <person name="Jiang X."/>
            <person name="Zhou D."/>
            <person name="Ni P."/>
            <person name="Liang C."/>
            <person name="Liu L."/>
            <person name="Wang J."/>
            <person name="Mao C."/>
            <person name="Fang X."/>
            <person name="Peng M."/>
            <person name="Huang J."/>
        </authorList>
    </citation>
    <scope>NUCLEOTIDE SEQUENCE [LARGE SCALE GENOMIC DNA]</scope>
    <source>
        <strain evidence="2">race 1</strain>
    </source>
</reference>
<gene>
    <name evidence="1" type="ORF">FOC1_g10006020</name>
</gene>
<organism evidence="1 2">
    <name type="scientific">Fusarium oxysporum f. sp. cubense (strain race 1)</name>
    <name type="common">Panama disease fungus</name>
    <dbReference type="NCBI Taxonomy" id="1229664"/>
    <lineage>
        <taxon>Eukaryota</taxon>
        <taxon>Fungi</taxon>
        <taxon>Dikarya</taxon>
        <taxon>Ascomycota</taxon>
        <taxon>Pezizomycotina</taxon>
        <taxon>Sordariomycetes</taxon>
        <taxon>Hypocreomycetidae</taxon>
        <taxon>Hypocreales</taxon>
        <taxon>Nectriaceae</taxon>
        <taxon>Fusarium</taxon>
        <taxon>Fusarium oxysporum species complex</taxon>
    </lineage>
</organism>
<dbReference type="EMBL" id="KB730504">
    <property type="protein sequence ID" value="ENH65168.1"/>
    <property type="molecule type" value="Genomic_DNA"/>
</dbReference>
<evidence type="ECO:0000313" key="2">
    <source>
        <dbReference type="Proteomes" id="UP000016928"/>
    </source>
</evidence>
<accession>N4TNP2</accession>
<reference evidence="2" key="1">
    <citation type="submission" date="2012-09" db="EMBL/GenBank/DDBJ databases">
        <title>Genome sequencing and comparative transcriptomics of race 1 and race 4 of banana pathogen: Fusarium oxysporum f. sp. cubense.</title>
        <authorList>
            <person name="Fang X."/>
            <person name="Huang J."/>
        </authorList>
    </citation>
    <scope>NUCLEOTIDE SEQUENCE [LARGE SCALE GENOMIC DNA]</scope>
    <source>
        <strain evidence="2">race 1</strain>
    </source>
</reference>